<feature type="region of interest" description="Disordered" evidence="1">
    <location>
        <begin position="106"/>
        <end position="134"/>
    </location>
</feature>
<comment type="caution">
    <text evidence="2">The sequence shown here is derived from an EMBL/GenBank/DDBJ whole genome shotgun (WGS) entry which is preliminary data.</text>
</comment>
<feature type="compositionally biased region" description="Basic and acidic residues" evidence="1">
    <location>
        <begin position="117"/>
        <end position="132"/>
    </location>
</feature>
<protein>
    <submittedName>
        <fullName evidence="2">5776df0b-6640-4c6c-ab2c-1b318b9c1012</fullName>
    </submittedName>
</protein>
<keyword evidence="3" id="KW-1185">Reference proteome</keyword>
<reference evidence="2" key="1">
    <citation type="submission" date="2020-10" db="EMBL/GenBank/DDBJ databases">
        <authorList>
            <person name="Kusch S."/>
        </authorList>
    </citation>
    <scope>NUCLEOTIDE SEQUENCE</scope>
    <source>
        <strain evidence="2">SwB9</strain>
    </source>
</reference>
<name>A0A8H2VR89_9HELO</name>
<evidence type="ECO:0000313" key="3">
    <source>
        <dbReference type="Proteomes" id="UP000624404"/>
    </source>
</evidence>
<sequence>MHAWTTIYSIQCCEPISHPFIEYSNVPPANNYREPQTFVWSPAAVEMRAEHSYINHTQYTSIPTRDSHSASFFLIKKSPDKRHHKPKKFHFTPQLHQLRQPCYQSYSKTTQNKPSPRHTDKDQRPKTKDQRQIPKIHSPLYFRKYLLRTYYQTHITTSNRPLKNDRLV</sequence>
<gene>
    <name evidence="2" type="ORF">SCLTRI_LOCUS3316</name>
</gene>
<accession>A0A8H2VR89</accession>
<dbReference type="EMBL" id="CAJHIA010000010">
    <property type="protein sequence ID" value="CAD6443524.1"/>
    <property type="molecule type" value="Genomic_DNA"/>
</dbReference>
<dbReference type="AlphaFoldDB" id="A0A8H2VR89"/>
<organism evidence="2 3">
    <name type="scientific">Sclerotinia trifoliorum</name>
    <dbReference type="NCBI Taxonomy" id="28548"/>
    <lineage>
        <taxon>Eukaryota</taxon>
        <taxon>Fungi</taxon>
        <taxon>Dikarya</taxon>
        <taxon>Ascomycota</taxon>
        <taxon>Pezizomycotina</taxon>
        <taxon>Leotiomycetes</taxon>
        <taxon>Helotiales</taxon>
        <taxon>Sclerotiniaceae</taxon>
        <taxon>Sclerotinia</taxon>
    </lineage>
</organism>
<proteinExistence type="predicted"/>
<evidence type="ECO:0000256" key="1">
    <source>
        <dbReference type="SAM" id="MobiDB-lite"/>
    </source>
</evidence>
<evidence type="ECO:0000313" key="2">
    <source>
        <dbReference type="EMBL" id="CAD6443524.1"/>
    </source>
</evidence>
<dbReference type="Proteomes" id="UP000624404">
    <property type="component" value="Unassembled WGS sequence"/>
</dbReference>